<evidence type="ECO:0000313" key="3">
    <source>
        <dbReference type="Proteomes" id="UP000758155"/>
    </source>
</evidence>
<dbReference type="AlphaFoldDB" id="A0A9P5BZX7"/>
<feature type="compositionally biased region" description="Basic and acidic residues" evidence="1">
    <location>
        <begin position="342"/>
        <end position="352"/>
    </location>
</feature>
<evidence type="ECO:0000313" key="2">
    <source>
        <dbReference type="EMBL" id="KAF3038166.1"/>
    </source>
</evidence>
<organism evidence="2 3">
    <name type="scientific">Didymella heteroderae</name>
    <dbReference type="NCBI Taxonomy" id="1769908"/>
    <lineage>
        <taxon>Eukaryota</taxon>
        <taxon>Fungi</taxon>
        <taxon>Dikarya</taxon>
        <taxon>Ascomycota</taxon>
        <taxon>Pezizomycotina</taxon>
        <taxon>Dothideomycetes</taxon>
        <taxon>Pleosporomycetidae</taxon>
        <taxon>Pleosporales</taxon>
        <taxon>Pleosporineae</taxon>
        <taxon>Didymellaceae</taxon>
        <taxon>Didymella</taxon>
    </lineage>
</organism>
<comment type="caution">
    <text evidence="2">The sequence shown here is derived from an EMBL/GenBank/DDBJ whole genome shotgun (WGS) entry which is preliminary data.</text>
</comment>
<feature type="region of interest" description="Disordered" evidence="1">
    <location>
        <begin position="511"/>
        <end position="533"/>
    </location>
</feature>
<feature type="compositionally biased region" description="Low complexity" evidence="1">
    <location>
        <begin position="372"/>
        <end position="385"/>
    </location>
</feature>
<dbReference type="EMBL" id="SWKV01000038">
    <property type="protein sequence ID" value="KAF3038166.1"/>
    <property type="molecule type" value="Genomic_DNA"/>
</dbReference>
<feature type="region of interest" description="Disordered" evidence="1">
    <location>
        <begin position="412"/>
        <end position="484"/>
    </location>
</feature>
<gene>
    <name evidence="2" type="ORF">E8E12_007829</name>
</gene>
<feature type="compositionally biased region" description="Basic and acidic residues" evidence="1">
    <location>
        <begin position="11"/>
        <end position="36"/>
    </location>
</feature>
<protein>
    <submittedName>
        <fullName evidence="2">Uncharacterized protein</fullName>
    </submittedName>
</protein>
<feature type="region of interest" description="Disordered" evidence="1">
    <location>
        <begin position="1"/>
        <end position="39"/>
    </location>
</feature>
<reference evidence="2" key="1">
    <citation type="submission" date="2019-04" db="EMBL/GenBank/DDBJ databases">
        <title>Sequencing of skin fungus with MAO and IRED activity.</title>
        <authorList>
            <person name="Marsaioli A.J."/>
            <person name="Bonatto J.M.C."/>
            <person name="Reis Junior O."/>
        </authorList>
    </citation>
    <scope>NUCLEOTIDE SEQUENCE</scope>
    <source>
        <strain evidence="2">28M1</strain>
    </source>
</reference>
<feature type="compositionally biased region" description="Low complexity" evidence="1">
    <location>
        <begin position="420"/>
        <end position="438"/>
    </location>
</feature>
<feature type="compositionally biased region" description="Polar residues" evidence="1">
    <location>
        <begin position="522"/>
        <end position="533"/>
    </location>
</feature>
<evidence type="ECO:0000256" key="1">
    <source>
        <dbReference type="SAM" id="MobiDB-lite"/>
    </source>
</evidence>
<keyword evidence="3" id="KW-1185">Reference proteome</keyword>
<name>A0A9P5BZX7_9PLEO</name>
<feature type="compositionally biased region" description="Basic and acidic residues" evidence="1">
    <location>
        <begin position="161"/>
        <end position="170"/>
    </location>
</feature>
<feature type="compositionally biased region" description="Basic and acidic residues" evidence="1">
    <location>
        <begin position="225"/>
        <end position="239"/>
    </location>
</feature>
<dbReference type="Proteomes" id="UP000758155">
    <property type="component" value="Unassembled WGS sequence"/>
</dbReference>
<sequence length="533" mass="59547">MGRLPRGQDGVNKDDQRSESKYDEEKNGDEKDRQPAKDVLMAKRKAARYKAQLAHLTKIMNDRKDCKDHNKEHVENIEVFLRDAQRRANGAQAVRDSGSRSFIPRVSVQGASPLEMTDEDKEVPATPPKTKKTILKMQARQQKAKKTAEEDAKLKRIRAAARKDRERQEEEEREEEERQWELGAQHEVTALQEESEVTAAQEEGPDEETTTAVMEALVDVSPEPETPKKKPTEKAKEATKSPISTARFPTNEPESKERQRRVKLRAAVTPVTHDSSNSNSVRLPQPSTSSKPKLEASPKNKPRKATIETKRAKAAKEPKDKETKTAETKESKASKGKSSKKYKSEKSIADRDLVDDETEDVTLPSDKLHNGEVSVEATEITTTTVHTEHGDDVMEEAAEIATIEVEVQQWDGSVERTEVTETTTARSDFQSSISSMSSNKRKLTLSEEDGEVIVSPGGAKRVKRVQSSSIAISGDREQQRKAETEVETEISEQAQAAIVVGLQDVEKIEMENDEKSYDSLFEESSSQEDQGAV</sequence>
<feature type="compositionally biased region" description="Basic and acidic residues" evidence="1">
    <location>
        <begin position="305"/>
        <end position="333"/>
    </location>
</feature>
<accession>A0A9P5BZX7</accession>
<feature type="region of interest" description="Disordered" evidence="1">
    <location>
        <begin position="90"/>
        <end position="391"/>
    </location>
</feature>
<proteinExistence type="predicted"/>
<feature type="compositionally biased region" description="Basic and acidic residues" evidence="1">
    <location>
        <begin position="474"/>
        <end position="484"/>
    </location>
</feature>
<feature type="compositionally biased region" description="Polar residues" evidence="1">
    <location>
        <begin position="272"/>
        <end position="291"/>
    </location>
</feature>